<dbReference type="InterPro" id="IPR000760">
    <property type="entry name" value="Inositol_monophosphatase-like"/>
</dbReference>
<dbReference type="PANTHER" id="PTHR20854:SF4">
    <property type="entry name" value="INOSITOL-1-MONOPHOSPHATASE-RELATED"/>
    <property type="match status" value="1"/>
</dbReference>
<dbReference type="SUPFAM" id="SSF56655">
    <property type="entry name" value="Carbohydrate phosphatase"/>
    <property type="match status" value="1"/>
</dbReference>
<dbReference type="Gene3D" id="3.30.540.10">
    <property type="entry name" value="Fructose-1,6-Bisphosphatase, subunit A, domain 1"/>
    <property type="match status" value="1"/>
</dbReference>
<feature type="binding site" evidence="2">
    <location>
        <position position="102"/>
    </location>
    <ligand>
        <name>Mg(2+)</name>
        <dbReference type="ChEBI" id="CHEBI:18420"/>
        <label>1</label>
        <note>catalytic</note>
    </ligand>
</feature>
<keyword evidence="2" id="KW-0460">Magnesium</keyword>
<dbReference type="Gene3D" id="3.40.190.80">
    <property type="match status" value="1"/>
</dbReference>
<feature type="binding site" evidence="2">
    <location>
        <position position="105"/>
    </location>
    <ligand>
        <name>Mg(2+)</name>
        <dbReference type="ChEBI" id="CHEBI:18420"/>
        <label>1</label>
        <note>catalytic</note>
    </ligand>
</feature>
<feature type="binding site" evidence="2">
    <location>
        <position position="232"/>
    </location>
    <ligand>
        <name>Mg(2+)</name>
        <dbReference type="ChEBI" id="CHEBI:18420"/>
        <label>1</label>
        <note>catalytic</note>
    </ligand>
</feature>
<dbReference type="GO" id="GO:0008934">
    <property type="term" value="F:inositol monophosphate 1-phosphatase activity"/>
    <property type="evidence" value="ECO:0007669"/>
    <property type="project" value="TreeGrafter"/>
</dbReference>
<gene>
    <name evidence="3" type="ORF">GCM10010964_16290</name>
</gene>
<evidence type="ECO:0000256" key="2">
    <source>
        <dbReference type="PIRSR" id="PIRSR600760-2"/>
    </source>
</evidence>
<dbReference type="Proteomes" id="UP000597507">
    <property type="component" value="Unassembled WGS sequence"/>
</dbReference>
<feature type="binding site" evidence="2">
    <location>
        <position position="79"/>
    </location>
    <ligand>
        <name>Mg(2+)</name>
        <dbReference type="ChEBI" id="CHEBI:18420"/>
        <label>1</label>
        <note>catalytic</note>
    </ligand>
</feature>
<evidence type="ECO:0000256" key="1">
    <source>
        <dbReference type="ARBA" id="ARBA00009759"/>
    </source>
</evidence>
<dbReference type="EMBL" id="BMKS01000004">
    <property type="protein sequence ID" value="GGG29159.1"/>
    <property type="molecule type" value="Genomic_DNA"/>
</dbReference>
<dbReference type="GO" id="GO:0007165">
    <property type="term" value="P:signal transduction"/>
    <property type="evidence" value="ECO:0007669"/>
    <property type="project" value="TreeGrafter"/>
</dbReference>
<keyword evidence="4" id="KW-1185">Reference proteome</keyword>
<dbReference type="AlphaFoldDB" id="A0A8J2ZAL0"/>
<keyword evidence="2" id="KW-0479">Metal-binding</keyword>
<comment type="similarity">
    <text evidence="1">Belongs to the inositol monophosphatase superfamily.</text>
</comment>
<name>A0A8J2ZAL0_9PROT</name>
<comment type="caution">
    <text evidence="3">The sequence shown here is derived from an EMBL/GenBank/DDBJ whole genome shotgun (WGS) entry which is preliminary data.</text>
</comment>
<dbReference type="PRINTS" id="PR00377">
    <property type="entry name" value="IMPHPHTASES"/>
</dbReference>
<dbReference type="RefSeq" id="WP_188899520.1">
    <property type="nucleotide sequence ID" value="NZ_BMKS01000004.1"/>
</dbReference>
<sequence>MSGPAAHPRLDARAASDIAALLRAAARAEILPRFRRLAPEAVRAKTGPLDLVTDADEAAERAIEAGLAARFPGCLVVGEEAAAADPGVLARLRDAELAFVVDPVDGTANFAAGLPLFGCMAAAILRGEVVAGWIHDPVGDDTAVALRGEGAWVEDAEGRRVADLRVAEPVPVGRMVAAVSWAYLPAPLRARVPANLPRLAAAVQYRCAAHDYRLAAGGHIHAFLYHRLMPWDHAAGWLLHREAGGYAARFDGSAYTPLEHTGGLIGAPDRASWEAVRAALLEA</sequence>
<dbReference type="GO" id="GO:0046872">
    <property type="term" value="F:metal ion binding"/>
    <property type="evidence" value="ECO:0007669"/>
    <property type="project" value="UniProtKB-KW"/>
</dbReference>
<evidence type="ECO:0000313" key="3">
    <source>
        <dbReference type="EMBL" id="GGG29159.1"/>
    </source>
</evidence>
<evidence type="ECO:0000313" key="4">
    <source>
        <dbReference type="Proteomes" id="UP000597507"/>
    </source>
</evidence>
<accession>A0A8J2ZAL0</accession>
<proteinExistence type="inferred from homology"/>
<reference evidence="3 4" key="1">
    <citation type="journal article" date="2014" name="Int. J. Syst. Evol. Microbiol.">
        <title>Complete genome sequence of Corynebacterium casei LMG S-19264T (=DSM 44701T), isolated from a smear-ripened cheese.</title>
        <authorList>
            <consortium name="US DOE Joint Genome Institute (JGI-PGF)"/>
            <person name="Walter F."/>
            <person name="Albersmeier A."/>
            <person name="Kalinowski J."/>
            <person name="Ruckert C."/>
        </authorList>
    </citation>
    <scope>NUCLEOTIDE SEQUENCE [LARGE SCALE GENOMIC DNA]</scope>
    <source>
        <strain evidence="3 4">CGMCC 1.16330</strain>
    </source>
</reference>
<comment type="cofactor">
    <cofactor evidence="2">
        <name>Mg(2+)</name>
        <dbReference type="ChEBI" id="CHEBI:18420"/>
    </cofactor>
</comment>
<organism evidence="3 4">
    <name type="scientific">Caldovatus sediminis</name>
    <dbReference type="NCBI Taxonomy" id="2041189"/>
    <lineage>
        <taxon>Bacteria</taxon>
        <taxon>Pseudomonadati</taxon>
        <taxon>Pseudomonadota</taxon>
        <taxon>Alphaproteobacteria</taxon>
        <taxon>Acetobacterales</taxon>
        <taxon>Roseomonadaceae</taxon>
        <taxon>Caldovatus</taxon>
    </lineage>
</organism>
<dbReference type="PANTHER" id="PTHR20854">
    <property type="entry name" value="INOSITOL MONOPHOSPHATASE"/>
    <property type="match status" value="1"/>
</dbReference>
<dbReference type="GO" id="GO:0006020">
    <property type="term" value="P:inositol metabolic process"/>
    <property type="evidence" value="ECO:0007669"/>
    <property type="project" value="TreeGrafter"/>
</dbReference>
<dbReference type="Pfam" id="PF00459">
    <property type="entry name" value="Inositol_P"/>
    <property type="match status" value="1"/>
</dbReference>
<protein>
    <submittedName>
        <fullName evidence="3">Inositol monophosphatase</fullName>
    </submittedName>
</protein>